<accession>A0A9X2B711</accession>
<evidence type="ECO:0000256" key="2">
    <source>
        <dbReference type="ARBA" id="ARBA00023315"/>
    </source>
</evidence>
<protein>
    <submittedName>
        <fullName evidence="4">GNAT family N-acetyltransferase</fullName>
    </submittedName>
</protein>
<organism evidence="4 5">
    <name type="scientific">Paenibacillus mangrovi</name>
    <dbReference type="NCBI Taxonomy" id="2931978"/>
    <lineage>
        <taxon>Bacteria</taxon>
        <taxon>Bacillati</taxon>
        <taxon>Bacillota</taxon>
        <taxon>Bacilli</taxon>
        <taxon>Bacillales</taxon>
        <taxon>Paenibacillaceae</taxon>
        <taxon>Paenibacillus</taxon>
    </lineage>
</organism>
<sequence length="137" mass="15791">MQIRFGEPVDLPAVCSWDTHFEPDFLEWKLTRQEVILAEANGQIIGYLRLEYIWSTVPYIGLILVSEQSRRQGIGKELIAFTEEHLKNRGHLYLYSSSQANEAEPQSWHRHVGFEETGIISGINEGGIGEVFFRKRI</sequence>
<dbReference type="CDD" id="cd04301">
    <property type="entry name" value="NAT_SF"/>
    <property type="match status" value="1"/>
</dbReference>
<dbReference type="PANTHER" id="PTHR43877">
    <property type="entry name" value="AMINOALKYLPHOSPHONATE N-ACETYLTRANSFERASE-RELATED-RELATED"/>
    <property type="match status" value="1"/>
</dbReference>
<dbReference type="AlphaFoldDB" id="A0A9X2B711"/>
<dbReference type="RefSeq" id="WP_244726471.1">
    <property type="nucleotide sequence ID" value="NZ_JALIRP010000006.1"/>
</dbReference>
<keyword evidence="1" id="KW-0808">Transferase</keyword>
<evidence type="ECO:0000259" key="3">
    <source>
        <dbReference type="PROSITE" id="PS51186"/>
    </source>
</evidence>
<keyword evidence="2" id="KW-0012">Acyltransferase</keyword>
<proteinExistence type="predicted"/>
<dbReference type="Gene3D" id="3.40.630.30">
    <property type="match status" value="1"/>
</dbReference>
<reference evidence="4" key="1">
    <citation type="submission" date="2022-04" db="EMBL/GenBank/DDBJ databases">
        <title>Paenibacillus mangrovi sp. nov., a novel endophytic bacterium isolated from bark of Kandelia candel.</title>
        <authorList>
            <person name="Tuo L."/>
        </authorList>
    </citation>
    <scope>NUCLEOTIDE SEQUENCE</scope>
    <source>
        <strain evidence="4">KQZ6P-2</strain>
    </source>
</reference>
<evidence type="ECO:0000313" key="4">
    <source>
        <dbReference type="EMBL" id="MCJ8013263.1"/>
    </source>
</evidence>
<dbReference type="GO" id="GO:0016747">
    <property type="term" value="F:acyltransferase activity, transferring groups other than amino-acyl groups"/>
    <property type="evidence" value="ECO:0007669"/>
    <property type="project" value="InterPro"/>
</dbReference>
<dbReference type="Pfam" id="PF00583">
    <property type="entry name" value="Acetyltransf_1"/>
    <property type="match status" value="1"/>
</dbReference>
<dbReference type="EMBL" id="JALIRP010000006">
    <property type="protein sequence ID" value="MCJ8013263.1"/>
    <property type="molecule type" value="Genomic_DNA"/>
</dbReference>
<evidence type="ECO:0000313" key="5">
    <source>
        <dbReference type="Proteomes" id="UP001139347"/>
    </source>
</evidence>
<dbReference type="PROSITE" id="PS51186">
    <property type="entry name" value="GNAT"/>
    <property type="match status" value="1"/>
</dbReference>
<dbReference type="InterPro" id="IPR016181">
    <property type="entry name" value="Acyl_CoA_acyltransferase"/>
</dbReference>
<evidence type="ECO:0000256" key="1">
    <source>
        <dbReference type="ARBA" id="ARBA00022679"/>
    </source>
</evidence>
<name>A0A9X2B711_9BACL</name>
<dbReference type="Proteomes" id="UP001139347">
    <property type="component" value="Unassembled WGS sequence"/>
</dbReference>
<dbReference type="InterPro" id="IPR050832">
    <property type="entry name" value="Bact_Acetyltransf"/>
</dbReference>
<dbReference type="InterPro" id="IPR000182">
    <property type="entry name" value="GNAT_dom"/>
</dbReference>
<keyword evidence="5" id="KW-1185">Reference proteome</keyword>
<comment type="caution">
    <text evidence="4">The sequence shown here is derived from an EMBL/GenBank/DDBJ whole genome shotgun (WGS) entry which is preliminary data.</text>
</comment>
<feature type="domain" description="N-acetyltransferase" evidence="3">
    <location>
        <begin position="1"/>
        <end position="137"/>
    </location>
</feature>
<dbReference type="SUPFAM" id="SSF55729">
    <property type="entry name" value="Acyl-CoA N-acyltransferases (Nat)"/>
    <property type="match status" value="1"/>
</dbReference>
<gene>
    <name evidence="4" type="ORF">MUG84_16145</name>
</gene>